<comment type="caution">
    <text evidence="6">The sequence shown here is derived from an EMBL/GenBank/DDBJ whole genome shotgun (WGS) entry which is preliminary data.</text>
</comment>
<name>A0A6A4WNN0_AMPAM</name>
<dbReference type="SMART" id="SM00042">
    <property type="entry name" value="CUB"/>
    <property type="match status" value="1"/>
</dbReference>
<evidence type="ECO:0000256" key="2">
    <source>
        <dbReference type="ARBA" id="ARBA00023157"/>
    </source>
</evidence>
<dbReference type="PROSITE" id="PS01180">
    <property type="entry name" value="CUB"/>
    <property type="match status" value="1"/>
</dbReference>
<dbReference type="AlphaFoldDB" id="A0A6A4WNN0"/>
<dbReference type="SUPFAM" id="SSF49854">
    <property type="entry name" value="Spermadhesin, CUB domain"/>
    <property type="match status" value="2"/>
</dbReference>
<dbReference type="Proteomes" id="UP000440578">
    <property type="component" value="Unassembled WGS sequence"/>
</dbReference>
<evidence type="ECO:0000256" key="3">
    <source>
        <dbReference type="PROSITE-ProRule" id="PRU00059"/>
    </source>
</evidence>
<feature type="signal peptide" evidence="4">
    <location>
        <begin position="1"/>
        <end position="21"/>
    </location>
</feature>
<evidence type="ECO:0000313" key="7">
    <source>
        <dbReference type="Proteomes" id="UP000440578"/>
    </source>
</evidence>
<evidence type="ECO:0000313" key="6">
    <source>
        <dbReference type="EMBL" id="KAF0303718.1"/>
    </source>
</evidence>
<proteinExistence type="predicted"/>
<gene>
    <name evidence="6" type="primary">UVS2_2</name>
    <name evidence="6" type="ORF">FJT64_024366</name>
</gene>
<sequence length="290" mass="32425">MFVMHHLELLLCLLAQKLAFASVLKRVVDMNEPLDSHPLEVRGSYNRPVLDCSSEVQYLDLGSYIIHSPNFDRHNPQNYTNDYNCSYILHNKASSGLLRFDCFDFQLEDSDGCSKDRLKVNYGNYRLQSCGEDTPPTVYYKSLSVNFVTDSSGTGTGFLCSVMAKRSTSGTGGLPCGEHSLAAGTYFLQSGNYPGNYGTNSVCVWFLVPKFAGDSMKFSCSSFDMISWDGSCKWDNMVVNGHKFCNTNPPPREDNPLVMEWAAYVRYETPDLPDKVRQGFNCTVVVSANE</sequence>
<dbReference type="PANTHER" id="PTHR24251">
    <property type="entry name" value="OVOCHYMASE-RELATED"/>
    <property type="match status" value="1"/>
</dbReference>
<keyword evidence="7" id="KW-1185">Reference proteome</keyword>
<feature type="chain" id="PRO_5025684836" evidence="4">
    <location>
        <begin position="22"/>
        <end position="290"/>
    </location>
</feature>
<dbReference type="OrthoDB" id="6425279at2759"/>
<accession>A0A6A4WNN0</accession>
<dbReference type="Gene3D" id="2.60.120.290">
    <property type="entry name" value="Spermadhesin, CUB domain"/>
    <property type="match status" value="2"/>
</dbReference>
<protein>
    <submittedName>
        <fullName evidence="6">Embryonic protein UVS.2</fullName>
    </submittedName>
</protein>
<feature type="domain" description="CUB" evidence="5">
    <location>
        <begin position="52"/>
        <end position="165"/>
    </location>
</feature>
<reference evidence="6 7" key="1">
    <citation type="submission" date="2019-07" db="EMBL/GenBank/DDBJ databases">
        <title>Draft genome assembly of a fouling barnacle, Amphibalanus amphitrite (Darwin, 1854): The first reference genome for Thecostraca.</title>
        <authorList>
            <person name="Kim W."/>
        </authorList>
    </citation>
    <scope>NUCLEOTIDE SEQUENCE [LARGE SCALE GENOMIC DNA]</scope>
    <source>
        <strain evidence="6">SNU_AA5</strain>
        <tissue evidence="6">Soma without cirri and trophi</tissue>
    </source>
</reference>
<feature type="disulfide bond" evidence="3">
    <location>
        <begin position="113"/>
        <end position="130"/>
    </location>
</feature>
<evidence type="ECO:0000259" key="5">
    <source>
        <dbReference type="PROSITE" id="PS01180"/>
    </source>
</evidence>
<keyword evidence="2 3" id="KW-1015">Disulfide bond</keyword>
<keyword evidence="1" id="KW-0677">Repeat</keyword>
<comment type="caution">
    <text evidence="3">Lacks conserved residue(s) required for the propagation of feature annotation.</text>
</comment>
<dbReference type="InterPro" id="IPR000859">
    <property type="entry name" value="CUB_dom"/>
</dbReference>
<dbReference type="CDD" id="cd00041">
    <property type="entry name" value="CUB"/>
    <property type="match status" value="1"/>
</dbReference>
<dbReference type="Pfam" id="PF00431">
    <property type="entry name" value="CUB"/>
    <property type="match status" value="1"/>
</dbReference>
<dbReference type="EMBL" id="VIIS01000921">
    <property type="protein sequence ID" value="KAF0303718.1"/>
    <property type="molecule type" value="Genomic_DNA"/>
</dbReference>
<keyword evidence="4" id="KW-0732">Signal</keyword>
<dbReference type="InterPro" id="IPR035914">
    <property type="entry name" value="Sperma_CUB_dom_sf"/>
</dbReference>
<organism evidence="6 7">
    <name type="scientific">Amphibalanus amphitrite</name>
    <name type="common">Striped barnacle</name>
    <name type="synonym">Balanus amphitrite</name>
    <dbReference type="NCBI Taxonomy" id="1232801"/>
    <lineage>
        <taxon>Eukaryota</taxon>
        <taxon>Metazoa</taxon>
        <taxon>Ecdysozoa</taxon>
        <taxon>Arthropoda</taxon>
        <taxon>Crustacea</taxon>
        <taxon>Multicrustacea</taxon>
        <taxon>Cirripedia</taxon>
        <taxon>Thoracica</taxon>
        <taxon>Thoracicalcarea</taxon>
        <taxon>Balanomorpha</taxon>
        <taxon>Balanoidea</taxon>
        <taxon>Balanidae</taxon>
        <taxon>Amphibalaninae</taxon>
        <taxon>Amphibalanus</taxon>
    </lineage>
</organism>
<evidence type="ECO:0000256" key="1">
    <source>
        <dbReference type="ARBA" id="ARBA00022737"/>
    </source>
</evidence>
<evidence type="ECO:0000256" key="4">
    <source>
        <dbReference type="SAM" id="SignalP"/>
    </source>
</evidence>